<dbReference type="PROSITE" id="PS51257">
    <property type="entry name" value="PROKAR_LIPOPROTEIN"/>
    <property type="match status" value="1"/>
</dbReference>
<protein>
    <submittedName>
        <fullName evidence="2">Polysaccharide biosynthesis protein GumN</fullName>
    </submittedName>
</protein>
<dbReference type="EMBL" id="CP013070">
    <property type="protein sequence ID" value="APL93994.1"/>
    <property type="molecule type" value="Genomic_DNA"/>
</dbReference>
<sequence length="294" mass="31539">MIRILARWLGLAALCLIVACGEKPPAPPPGGGPALWRVEGKGMDGWLFGTIHVLPDGVAWRTGPIGDAIGRADRLVLESAEIQDQAGTLAQFERMGRSAGLASLETRVPAGDKAALEEIVENGGANTQTLSAYEDWAAAMLLSAAAQQALHVSQDHGVEPALIAAFEKAGKPISGLETVERQFRAFDTLPADAQRRLLVDTVREAKEMRWLYDRILAAWIRGDVATLAQEDRLGEAPDPVVEQAVLVERNRDWVKSVGALKGRPLIAVGAGHLAGKDNLIDLLRAGGYRVTRVQ</sequence>
<feature type="chain" id="PRO_5009860071" evidence="1">
    <location>
        <begin position="20"/>
        <end position="294"/>
    </location>
</feature>
<dbReference type="KEGG" id="sinb:SIDU_05440"/>
<dbReference type="InterPro" id="IPR002816">
    <property type="entry name" value="TraB/PrgY/GumN_fam"/>
</dbReference>
<dbReference type="PANTHER" id="PTHR40590:SF1">
    <property type="entry name" value="CYTOPLASMIC PROTEIN"/>
    <property type="match status" value="1"/>
</dbReference>
<dbReference type="Proteomes" id="UP000004550">
    <property type="component" value="Chromosome"/>
</dbReference>
<gene>
    <name evidence="2" type="ORF">SIDU_05440</name>
</gene>
<dbReference type="PANTHER" id="PTHR40590">
    <property type="entry name" value="CYTOPLASMIC PROTEIN-RELATED"/>
    <property type="match status" value="1"/>
</dbReference>
<keyword evidence="1" id="KW-0732">Signal</keyword>
<dbReference type="InterPro" id="IPR047111">
    <property type="entry name" value="YbaP-like"/>
</dbReference>
<dbReference type="Pfam" id="PF01963">
    <property type="entry name" value="TraB_PrgY_gumN"/>
    <property type="match status" value="1"/>
</dbReference>
<dbReference type="CDD" id="cd14789">
    <property type="entry name" value="Tiki"/>
    <property type="match status" value="1"/>
</dbReference>
<dbReference type="RefSeq" id="WP_025771982.1">
    <property type="nucleotide sequence ID" value="NZ_CP013070.1"/>
</dbReference>
<dbReference type="AlphaFoldDB" id="A0A1L5BM85"/>
<evidence type="ECO:0000313" key="3">
    <source>
        <dbReference type="Proteomes" id="UP000004550"/>
    </source>
</evidence>
<organism evidence="2 3">
    <name type="scientific">Sphingobium indicum (strain DSM 16412 / CCM 7286 / MTCC 6364 / B90A)</name>
    <dbReference type="NCBI Taxonomy" id="861109"/>
    <lineage>
        <taxon>Bacteria</taxon>
        <taxon>Pseudomonadati</taxon>
        <taxon>Pseudomonadota</taxon>
        <taxon>Alphaproteobacteria</taxon>
        <taxon>Sphingomonadales</taxon>
        <taxon>Sphingomonadaceae</taxon>
        <taxon>Sphingobium</taxon>
    </lineage>
</organism>
<evidence type="ECO:0000256" key="1">
    <source>
        <dbReference type="SAM" id="SignalP"/>
    </source>
</evidence>
<accession>A0A1L5BM85</accession>
<reference evidence="2 3" key="1">
    <citation type="journal article" date="2012" name="J. Bacteriol.">
        <title>Genome sequence of Sphingobium indicum B90A, a hexachlorocyclohexane-degrading bacterium.</title>
        <authorList>
            <person name="Anand S."/>
            <person name="Sangwan N."/>
            <person name="Lata P."/>
            <person name="Kaur J."/>
            <person name="Dua A."/>
            <person name="Singh A.K."/>
            <person name="Verma M."/>
            <person name="Kaur J."/>
            <person name="Khurana J.P."/>
            <person name="Khurana P."/>
            <person name="Mathur S."/>
            <person name="Lal R."/>
        </authorList>
    </citation>
    <scope>NUCLEOTIDE SEQUENCE [LARGE SCALE GENOMIC DNA]</scope>
    <source>
        <strain evidence="3">DSM 16412 / CCM 7286 / MTCC 6364 / B90A</strain>
    </source>
</reference>
<proteinExistence type="predicted"/>
<feature type="signal peptide" evidence="1">
    <location>
        <begin position="1"/>
        <end position="19"/>
    </location>
</feature>
<name>A0A1L5BM85_SPHIB</name>
<evidence type="ECO:0000313" key="2">
    <source>
        <dbReference type="EMBL" id="APL93994.1"/>
    </source>
</evidence>